<evidence type="ECO:0000313" key="2">
    <source>
        <dbReference type="Proteomes" id="UP000253099"/>
    </source>
</evidence>
<sequence>MILPIDADEFLVSNNNENSRSILEKLDLSYIHYIKWKTYIPHEQPNSDSFILSKMKFVRNPKIGSYYKVIIPTKLYIENNILVNDGNHDCLMYQKR</sequence>
<evidence type="ECO:0008006" key="3">
    <source>
        <dbReference type="Google" id="ProtNLM"/>
    </source>
</evidence>
<evidence type="ECO:0000313" key="1">
    <source>
        <dbReference type="EMBL" id="RBQ22799.1"/>
    </source>
</evidence>
<name>A0A366MB88_9EURY</name>
<proteinExistence type="predicted"/>
<dbReference type="EMBL" id="NIZT01000039">
    <property type="protein sequence ID" value="RBQ22799.1"/>
    <property type="molecule type" value="Genomic_DNA"/>
</dbReference>
<keyword evidence="2" id="KW-1185">Reference proteome</keyword>
<comment type="caution">
    <text evidence="1">The sequence shown here is derived from an EMBL/GenBank/DDBJ whole genome shotgun (WGS) entry which is preliminary data.</text>
</comment>
<gene>
    <name evidence="1" type="ORF">ALNOE001_14920</name>
</gene>
<protein>
    <recommendedName>
        <fullName evidence="3">Glycosyltransferase 2-like domain-containing protein</fullName>
    </recommendedName>
</protein>
<reference evidence="1 2" key="1">
    <citation type="submission" date="2018-06" db="EMBL/GenBank/DDBJ databases">
        <title>Genomic insight into two independent archaeal endosymbiosis events.</title>
        <authorList>
            <person name="Lind A.E."/>
            <person name="Lewis W.H."/>
            <person name="Spang A."/>
            <person name="Guy L."/>
            <person name="Embley M.T."/>
            <person name="Ettema T.J.G."/>
        </authorList>
    </citation>
    <scope>NUCLEOTIDE SEQUENCE [LARGE SCALE GENOMIC DNA]</scope>
    <source>
        <strain evidence="1">NOE</strain>
    </source>
</reference>
<accession>A0A366MB88</accession>
<organism evidence="1 2">
    <name type="scientific">Candidatus Methanobinarius endosymbioticus</name>
    <dbReference type="NCBI Taxonomy" id="2006182"/>
    <lineage>
        <taxon>Archaea</taxon>
        <taxon>Methanobacteriati</taxon>
        <taxon>Methanobacteriota</taxon>
        <taxon>Methanomada group</taxon>
        <taxon>Methanobacteria</taxon>
        <taxon>Methanobacteriales</taxon>
        <taxon>Methanobacteriaceae</taxon>
        <taxon>Candidatus Methanobinarius</taxon>
    </lineage>
</organism>
<dbReference type="AlphaFoldDB" id="A0A366MB88"/>
<dbReference type="Proteomes" id="UP000253099">
    <property type="component" value="Unassembled WGS sequence"/>
</dbReference>